<evidence type="ECO:0000313" key="2">
    <source>
        <dbReference type="EMBL" id="MFC5922971.1"/>
    </source>
</evidence>
<sequence>MNIVERPSRAGGGRLAATGDLGDNPTVRAISGTGTASVRVGTN</sequence>
<organism evidence="2 3">
    <name type="scientific">Micromonospora vulcania</name>
    <dbReference type="NCBI Taxonomy" id="1441873"/>
    <lineage>
        <taxon>Bacteria</taxon>
        <taxon>Bacillati</taxon>
        <taxon>Actinomycetota</taxon>
        <taxon>Actinomycetes</taxon>
        <taxon>Micromonosporales</taxon>
        <taxon>Micromonosporaceae</taxon>
        <taxon>Micromonospora</taxon>
    </lineage>
</organism>
<protein>
    <submittedName>
        <fullName evidence="2">Uncharacterized protein</fullName>
    </submittedName>
</protein>
<comment type="caution">
    <text evidence="2">The sequence shown here is derived from an EMBL/GenBank/DDBJ whole genome shotgun (WGS) entry which is preliminary data.</text>
</comment>
<evidence type="ECO:0000256" key="1">
    <source>
        <dbReference type="SAM" id="MobiDB-lite"/>
    </source>
</evidence>
<name>A0ABW1H0I2_9ACTN</name>
<feature type="region of interest" description="Disordered" evidence="1">
    <location>
        <begin position="1"/>
        <end position="43"/>
    </location>
</feature>
<dbReference type="RefSeq" id="WP_377506795.1">
    <property type="nucleotide sequence ID" value="NZ_JBHSQS010000003.1"/>
</dbReference>
<feature type="compositionally biased region" description="Polar residues" evidence="1">
    <location>
        <begin position="32"/>
        <end position="43"/>
    </location>
</feature>
<keyword evidence="3" id="KW-1185">Reference proteome</keyword>
<dbReference type="Proteomes" id="UP001596226">
    <property type="component" value="Unassembled WGS sequence"/>
</dbReference>
<reference evidence="3" key="1">
    <citation type="journal article" date="2019" name="Int. J. Syst. Evol. Microbiol.">
        <title>The Global Catalogue of Microorganisms (GCM) 10K type strain sequencing project: providing services to taxonomists for standard genome sequencing and annotation.</title>
        <authorList>
            <consortium name="The Broad Institute Genomics Platform"/>
            <consortium name="The Broad Institute Genome Sequencing Center for Infectious Disease"/>
            <person name="Wu L."/>
            <person name="Ma J."/>
        </authorList>
    </citation>
    <scope>NUCLEOTIDE SEQUENCE [LARGE SCALE GENOMIC DNA]</scope>
    <source>
        <strain evidence="3">CGMCC 4.7144</strain>
    </source>
</reference>
<proteinExistence type="predicted"/>
<dbReference type="EMBL" id="JBHSQS010000003">
    <property type="protein sequence ID" value="MFC5922971.1"/>
    <property type="molecule type" value="Genomic_DNA"/>
</dbReference>
<gene>
    <name evidence="2" type="ORF">ACFQGL_06400</name>
</gene>
<evidence type="ECO:0000313" key="3">
    <source>
        <dbReference type="Proteomes" id="UP001596226"/>
    </source>
</evidence>
<accession>A0ABW1H0I2</accession>